<reference evidence="2 3" key="1">
    <citation type="submission" date="2021-03" db="EMBL/GenBank/DDBJ databases">
        <title>Geobacter metallireducens gen. nov. sp. nov., a microorganism capable of coupling the complete oxidation of organic compounds to the reduction of iron and other metals.</title>
        <authorList>
            <person name="Li Y."/>
        </authorList>
    </citation>
    <scope>NUCLEOTIDE SEQUENCE [LARGE SCALE GENOMIC DNA]</scope>
    <source>
        <strain evidence="2 3">Jerry-YX</strain>
    </source>
</reference>
<evidence type="ECO:0000256" key="1">
    <source>
        <dbReference type="SAM" id="MobiDB-lite"/>
    </source>
</evidence>
<dbReference type="EMBL" id="CP071382">
    <property type="protein sequence ID" value="QSV47085.1"/>
    <property type="molecule type" value="Genomic_DNA"/>
</dbReference>
<dbReference type="Pfam" id="PF07027">
    <property type="entry name" value="DUF1318"/>
    <property type="match status" value="1"/>
</dbReference>
<name>A0ABX7Q7Y7_9BACT</name>
<dbReference type="RefSeq" id="WP_207164999.1">
    <property type="nucleotide sequence ID" value="NZ_CP071382.1"/>
</dbReference>
<evidence type="ECO:0000313" key="2">
    <source>
        <dbReference type="EMBL" id="QSV47085.1"/>
    </source>
</evidence>
<accession>A0ABX7Q7Y7</accession>
<dbReference type="InterPro" id="IPR008309">
    <property type="entry name" value="YdbL"/>
</dbReference>
<gene>
    <name evidence="2" type="ORF">JZM60_07450</name>
</gene>
<proteinExistence type="predicted"/>
<keyword evidence="3" id="KW-1185">Reference proteome</keyword>
<feature type="region of interest" description="Disordered" evidence="1">
    <location>
        <begin position="49"/>
        <end position="68"/>
    </location>
</feature>
<evidence type="ECO:0000313" key="3">
    <source>
        <dbReference type="Proteomes" id="UP000663651"/>
    </source>
</evidence>
<dbReference type="Proteomes" id="UP000663651">
    <property type="component" value="Chromosome"/>
</dbReference>
<protein>
    <submittedName>
        <fullName evidence="2">DUF1318 domain-containing protein</fullName>
    </submittedName>
</protein>
<sequence>MKRTIMKALSVGLCGMLAACAIITVNVYFPEKAVKEAYKSLDEMLLKQGEESPAQDKAAPAPGPQSRLPKGFPSFSLVGEAFAAESYADQLAVEISSMPDVLNAYDEMKARLPQLDALRDRGVVGETNQGLVTIRDKEKAGGQDEVLVKAENGNRKLVITAMARAILKLNKQPESKEAFAQVLPKAAATYADAKREAAKPGWWMQLANGRWVQK</sequence>
<organism evidence="2 3">
    <name type="scientific">Geobacter benzoatilyticus</name>
    <dbReference type="NCBI Taxonomy" id="2815309"/>
    <lineage>
        <taxon>Bacteria</taxon>
        <taxon>Pseudomonadati</taxon>
        <taxon>Thermodesulfobacteriota</taxon>
        <taxon>Desulfuromonadia</taxon>
        <taxon>Geobacterales</taxon>
        <taxon>Geobacteraceae</taxon>
        <taxon>Geobacter</taxon>
    </lineage>
</organism>
<dbReference type="PROSITE" id="PS51257">
    <property type="entry name" value="PROKAR_LIPOPROTEIN"/>
    <property type="match status" value="1"/>
</dbReference>